<dbReference type="Pfam" id="PF00005">
    <property type="entry name" value="ABC_tran"/>
    <property type="match status" value="1"/>
</dbReference>
<keyword evidence="4" id="KW-0547">Nucleotide-binding</keyword>
<dbReference type="PROSITE" id="PS50893">
    <property type="entry name" value="ABC_TRANSPORTER_2"/>
    <property type="match status" value="1"/>
</dbReference>
<dbReference type="GO" id="GO:0016887">
    <property type="term" value="F:ATP hydrolysis activity"/>
    <property type="evidence" value="ECO:0007669"/>
    <property type="project" value="InterPro"/>
</dbReference>
<dbReference type="SUPFAM" id="SSF52540">
    <property type="entry name" value="P-loop containing nucleoside triphosphate hydrolases"/>
    <property type="match status" value="1"/>
</dbReference>
<evidence type="ECO:0000256" key="4">
    <source>
        <dbReference type="ARBA" id="ARBA00022741"/>
    </source>
</evidence>
<dbReference type="InterPro" id="IPR003593">
    <property type="entry name" value="AAA+_ATPase"/>
</dbReference>
<dbReference type="GO" id="GO:0005886">
    <property type="term" value="C:plasma membrane"/>
    <property type="evidence" value="ECO:0007669"/>
    <property type="project" value="UniProtKB-SubCell"/>
</dbReference>
<dbReference type="InterPro" id="IPR027417">
    <property type="entry name" value="P-loop_NTPase"/>
</dbReference>
<keyword evidence="6" id="KW-0046">Antibiotic resistance</keyword>
<dbReference type="STRING" id="863239.GCA_000213935_01581"/>
<sequence>MSTATEPTATPTTRRTTTAPVITVRDLTRTYRPTGRKKDAYTAVDGISFEVRRGEVYGLLGTNGAGKTSSLEVIEGLAAPTGGTVAIFGHDPKTDRDIVRPDLGIMLQNGGLPKELTVAETMRMWAGTCSTPRPTAEVLAEVDLTHRLTTRVGSLSGGEQRRLDLACALLNDPRVIFLDEPPTGLDPESRARTWELLADLKARGVTMVLTTHYLEEAERLADRIAIMHAGRIAVEGSLDDLVAAEGAEITATLPGNGPGAGPDALPHLPDTTGFPDFPGALVSRDGDRLRIQTTHLQRDAHRLLDWAAAQGITFDHFTARPASLERVFHRIAGADAQAA</sequence>
<dbReference type="PANTHER" id="PTHR42711:SF5">
    <property type="entry name" value="ABC TRANSPORTER ATP-BINDING PROTEIN NATA"/>
    <property type="match status" value="1"/>
</dbReference>
<evidence type="ECO:0000313" key="9">
    <source>
        <dbReference type="Proteomes" id="UP000261739"/>
    </source>
</evidence>
<dbReference type="PROSITE" id="PS00211">
    <property type="entry name" value="ABC_TRANSPORTER_1"/>
    <property type="match status" value="1"/>
</dbReference>
<dbReference type="CDD" id="cd03230">
    <property type="entry name" value="ABC_DR_subfamily_A"/>
    <property type="match status" value="1"/>
</dbReference>
<evidence type="ECO:0000256" key="5">
    <source>
        <dbReference type="ARBA" id="ARBA00022840"/>
    </source>
</evidence>
<comment type="similarity">
    <text evidence="2">Belongs to the ABC transporter superfamily.</text>
</comment>
<dbReference type="InterPro" id="IPR017871">
    <property type="entry name" value="ABC_transporter-like_CS"/>
</dbReference>
<proteinExistence type="inferred from homology"/>
<dbReference type="InterPro" id="IPR050763">
    <property type="entry name" value="ABC_transporter_ATP-binding"/>
</dbReference>
<name>A0A3D4T2L6_9CORY</name>
<dbReference type="GO" id="GO:0005524">
    <property type="term" value="F:ATP binding"/>
    <property type="evidence" value="ECO:0007669"/>
    <property type="project" value="UniProtKB-KW"/>
</dbReference>
<gene>
    <name evidence="8" type="ORF">DIW82_13595</name>
</gene>
<reference evidence="8 9" key="1">
    <citation type="journal article" date="2018" name="Nat. Biotechnol.">
        <title>A standardized bacterial taxonomy based on genome phylogeny substantially revises the tree of life.</title>
        <authorList>
            <person name="Parks D.H."/>
            <person name="Chuvochina M."/>
            <person name="Waite D.W."/>
            <person name="Rinke C."/>
            <person name="Skarshewski A."/>
            <person name="Chaumeil P.A."/>
            <person name="Hugenholtz P."/>
        </authorList>
    </citation>
    <scope>NUCLEOTIDE SEQUENCE [LARGE SCALE GENOMIC DNA]</scope>
    <source>
        <strain evidence="8">UBA11247</strain>
    </source>
</reference>
<accession>A0A3D4T2L6</accession>
<keyword evidence="3" id="KW-0813">Transport</keyword>
<evidence type="ECO:0000256" key="2">
    <source>
        <dbReference type="ARBA" id="ARBA00005417"/>
    </source>
</evidence>
<organism evidence="8 9">
    <name type="scientific">Corynebacterium nuruki</name>
    <dbReference type="NCBI Taxonomy" id="1032851"/>
    <lineage>
        <taxon>Bacteria</taxon>
        <taxon>Bacillati</taxon>
        <taxon>Actinomycetota</taxon>
        <taxon>Actinomycetes</taxon>
        <taxon>Mycobacteriales</taxon>
        <taxon>Corynebacteriaceae</taxon>
        <taxon>Corynebacterium</taxon>
    </lineage>
</organism>
<evidence type="ECO:0000256" key="3">
    <source>
        <dbReference type="ARBA" id="ARBA00022448"/>
    </source>
</evidence>
<dbReference type="Gene3D" id="3.40.50.300">
    <property type="entry name" value="P-loop containing nucleotide triphosphate hydrolases"/>
    <property type="match status" value="1"/>
</dbReference>
<feature type="domain" description="ABC transporter" evidence="7">
    <location>
        <begin position="22"/>
        <end position="254"/>
    </location>
</feature>
<evidence type="ECO:0000256" key="6">
    <source>
        <dbReference type="ARBA" id="ARBA00023251"/>
    </source>
</evidence>
<comment type="caution">
    <text evidence="8">The sequence shown here is derived from an EMBL/GenBank/DDBJ whole genome shotgun (WGS) entry which is preliminary data.</text>
</comment>
<evidence type="ECO:0000313" key="8">
    <source>
        <dbReference type="EMBL" id="HCT15778.1"/>
    </source>
</evidence>
<dbReference type="Proteomes" id="UP000261739">
    <property type="component" value="Unassembled WGS sequence"/>
</dbReference>
<evidence type="ECO:0000259" key="7">
    <source>
        <dbReference type="PROSITE" id="PS50893"/>
    </source>
</evidence>
<dbReference type="EMBL" id="DQID01000342">
    <property type="protein sequence ID" value="HCT15778.1"/>
    <property type="molecule type" value="Genomic_DNA"/>
</dbReference>
<evidence type="ECO:0000256" key="1">
    <source>
        <dbReference type="ARBA" id="ARBA00004202"/>
    </source>
</evidence>
<dbReference type="InterPro" id="IPR003439">
    <property type="entry name" value="ABC_transporter-like_ATP-bd"/>
</dbReference>
<protein>
    <submittedName>
        <fullName evidence="8">ABC transporter ATP-binding protein</fullName>
    </submittedName>
</protein>
<keyword evidence="5 8" id="KW-0067">ATP-binding</keyword>
<dbReference type="SMART" id="SM00382">
    <property type="entry name" value="AAA"/>
    <property type="match status" value="1"/>
</dbReference>
<comment type="subcellular location">
    <subcellularLocation>
        <location evidence="1">Cell membrane</location>
        <topology evidence="1">Peripheral membrane protein</topology>
    </subcellularLocation>
</comment>
<dbReference type="GO" id="GO:0046677">
    <property type="term" value="P:response to antibiotic"/>
    <property type="evidence" value="ECO:0007669"/>
    <property type="project" value="UniProtKB-KW"/>
</dbReference>
<dbReference type="PANTHER" id="PTHR42711">
    <property type="entry name" value="ABC TRANSPORTER ATP-BINDING PROTEIN"/>
    <property type="match status" value="1"/>
</dbReference>
<dbReference type="AlphaFoldDB" id="A0A3D4T2L6"/>